<dbReference type="RefSeq" id="WP_144043207.1">
    <property type="nucleotide sequence ID" value="NZ_NPIB01000066.1"/>
</dbReference>
<dbReference type="GO" id="GO:0003887">
    <property type="term" value="F:DNA-directed DNA polymerase activity"/>
    <property type="evidence" value="ECO:0007669"/>
    <property type="project" value="InterPro"/>
</dbReference>
<feature type="non-terminal residue" evidence="3">
    <location>
        <position position="163"/>
    </location>
</feature>
<dbReference type="Gene3D" id="1.10.10.10">
    <property type="entry name" value="Winged helix-like DNA-binding domain superfamily/Winged helix DNA-binding domain"/>
    <property type="match status" value="1"/>
</dbReference>
<comment type="caution">
    <text evidence="3">The sequence shown here is derived from an EMBL/GenBank/DDBJ whole genome shotgun (WGS) entry which is preliminary data.</text>
</comment>
<evidence type="ECO:0000256" key="1">
    <source>
        <dbReference type="ARBA" id="ARBA00038283"/>
    </source>
</evidence>
<proteinExistence type="inferred from homology"/>
<name>A0A2N4ULS7_9GAMM</name>
<keyword evidence="4" id="KW-1185">Reference proteome</keyword>
<reference evidence="3 4" key="1">
    <citation type="journal article" date="2018" name="Syst. Appl. Microbiol.">
        <title>Photobacterium carnosum sp. nov., isolated from spoiled modified atmosphere packaged poultry meat.</title>
        <authorList>
            <person name="Hilgarth M."/>
            <person name="Fuertes S."/>
            <person name="Ehrmann M."/>
            <person name="Vogel R.F."/>
        </authorList>
    </citation>
    <scope>NUCLEOTIDE SEQUENCE [LARGE SCALE GENOMIC DNA]</scope>
    <source>
        <strain evidence="3 4">TMW 2.2021</strain>
    </source>
</reference>
<comment type="similarity">
    <text evidence="1">Belongs to the initiator RepB protein family.</text>
</comment>
<dbReference type="GO" id="GO:0006270">
    <property type="term" value="P:DNA replication initiation"/>
    <property type="evidence" value="ECO:0007669"/>
    <property type="project" value="InterPro"/>
</dbReference>
<gene>
    <name evidence="3" type="ORF">CIK00_21005</name>
</gene>
<dbReference type="Proteomes" id="UP000234420">
    <property type="component" value="Unassembled WGS sequence"/>
</dbReference>
<evidence type="ECO:0000313" key="4">
    <source>
        <dbReference type="Proteomes" id="UP000234420"/>
    </source>
</evidence>
<evidence type="ECO:0000259" key="2">
    <source>
        <dbReference type="Pfam" id="PF01051"/>
    </source>
</evidence>
<protein>
    <submittedName>
        <fullName evidence="3">Plasmid replication initiation protein</fullName>
    </submittedName>
</protein>
<dbReference type="InterPro" id="IPR000525">
    <property type="entry name" value="Initiator_Rep_WH1"/>
</dbReference>
<accession>A0A2N4ULS7</accession>
<dbReference type="Pfam" id="PF01051">
    <property type="entry name" value="Rep3_N"/>
    <property type="match status" value="1"/>
</dbReference>
<dbReference type="AlphaFoldDB" id="A0A2N4ULS7"/>
<feature type="domain" description="Initiator Rep protein WH1" evidence="2">
    <location>
        <begin position="6"/>
        <end position="152"/>
    </location>
</feature>
<evidence type="ECO:0000313" key="3">
    <source>
        <dbReference type="EMBL" id="PLC55963.1"/>
    </source>
</evidence>
<organism evidence="3 4">
    <name type="scientific">Photobacterium carnosum</name>
    <dbReference type="NCBI Taxonomy" id="2023717"/>
    <lineage>
        <taxon>Bacteria</taxon>
        <taxon>Pseudomonadati</taxon>
        <taxon>Pseudomonadota</taxon>
        <taxon>Gammaproteobacteria</taxon>
        <taxon>Vibrionales</taxon>
        <taxon>Vibrionaceae</taxon>
        <taxon>Photobacterium</taxon>
    </lineage>
</organism>
<dbReference type="InterPro" id="IPR036388">
    <property type="entry name" value="WH-like_DNA-bd_sf"/>
</dbReference>
<sequence length="163" mass="19240">MSNELIKYDPELNTIPLRKFTPIEMNLFFSIISRMRDKGDQTVRFSFEQLKDLSNYKPTANNRFEDDIQRTYEKLMGLHFGRRSKSGLNRGMFVMFTKFRIVDEADSPYINIEVYKDALPLLSNLDTWVRYALAEFRDLRSSYAKPAFRLLKGFRTTGYAFLS</sequence>
<dbReference type="EMBL" id="NPIB01000066">
    <property type="protein sequence ID" value="PLC55963.1"/>
    <property type="molecule type" value="Genomic_DNA"/>
</dbReference>